<dbReference type="EMBL" id="GBXM01004930">
    <property type="protein sequence ID" value="JAI03648.1"/>
    <property type="molecule type" value="Transcribed_RNA"/>
</dbReference>
<name>A0A0E9XLM4_ANGAN</name>
<accession>A0A0E9XLM4</accession>
<sequence>MLNTIRATLGEVGTKTPRKILGENCFWGHGHSRDGRCQRHFISGERKVRTWGIHKVLLVYQTPLPTACIFTCCPYRKTTHL</sequence>
<dbReference type="AlphaFoldDB" id="A0A0E9XLM4"/>
<evidence type="ECO:0000313" key="1">
    <source>
        <dbReference type="EMBL" id="JAI03648.1"/>
    </source>
</evidence>
<proteinExistence type="predicted"/>
<reference evidence="1" key="2">
    <citation type="journal article" date="2015" name="Fish Shellfish Immunol.">
        <title>Early steps in the European eel (Anguilla anguilla)-Vibrio vulnificus interaction in the gills: Role of the RtxA13 toxin.</title>
        <authorList>
            <person name="Callol A."/>
            <person name="Pajuelo D."/>
            <person name="Ebbesson L."/>
            <person name="Teles M."/>
            <person name="MacKenzie S."/>
            <person name="Amaro C."/>
        </authorList>
    </citation>
    <scope>NUCLEOTIDE SEQUENCE</scope>
</reference>
<protein>
    <submittedName>
        <fullName evidence="1">Uncharacterized protein</fullName>
    </submittedName>
</protein>
<organism evidence="1">
    <name type="scientific">Anguilla anguilla</name>
    <name type="common">European freshwater eel</name>
    <name type="synonym">Muraena anguilla</name>
    <dbReference type="NCBI Taxonomy" id="7936"/>
    <lineage>
        <taxon>Eukaryota</taxon>
        <taxon>Metazoa</taxon>
        <taxon>Chordata</taxon>
        <taxon>Craniata</taxon>
        <taxon>Vertebrata</taxon>
        <taxon>Euteleostomi</taxon>
        <taxon>Actinopterygii</taxon>
        <taxon>Neopterygii</taxon>
        <taxon>Teleostei</taxon>
        <taxon>Anguilliformes</taxon>
        <taxon>Anguillidae</taxon>
        <taxon>Anguilla</taxon>
    </lineage>
</organism>
<reference evidence="1" key="1">
    <citation type="submission" date="2014-11" db="EMBL/GenBank/DDBJ databases">
        <authorList>
            <person name="Amaro Gonzalez C."/>
        </authorList>
    </citation>
    <scope>NUCLEOTIDE SEQUENCE</scope>
</reference>